<feature type="compositionally biased region" description="Basic and acidic residues" evidence="1">
    <location>
        <begin position="193"/>
        <end position="211"/>
    </location>
</feature>
<dbReference type="EMBL" id="CP036289">
    <property type="protein sequence ID" value="QDU73113.1"/>
    <property type="molecule type" value="Genomic_DNA"/>
</dbReference>
<feature type="region of interest" description="Disordered" evidence="1">
    <location>
        <begin position="1"/>
        <end position="21"/>
    </location>
</feature>
<evidence type="ECO:0000313" key="2">
    <source>
        <dbReference type="EMBL" id="QDU73113.1"/>
    </source>
</evidence>
<protein>
    <submittedName>
        <fullName evidence="2">Uncharacterized protein</fullName>
    </submittedName>
</protein>
<dbReference type="Proteomes" id="UP000318626">
    <property type="component" value="Chromosome"/>
</dbReference>
<feature type="compositionally biased region" description="Low complexity" evidence="1">
    <location>
        <begin position="82"/>
        <end position="95"/>
    </location>
</feature>
<dbReference type="RefSeq" id="WP_144969672.1">
    <property type="nucleotide sequence ID" value="NZ_CP036289.1"/>
</dbReference>
<name>A0A518C1M3_9BACT</name>
<sequence>MSSSAHPQPEPAGASSHDVAPRVVVRAEKYYLCTACGTLVEIPADVVGQLVLLAPTSKPTPPSNPTPSSQQLPPTEEEQEKPPGFAAAARPAARFHPTRRTNPQPVARPKDSRPPQPKRPRTPQQPQWAGVVIDGLPTPSGRQLDNALKWATFHLQVLDRQESEIKRLKKLLTQAAQAQPSCRRTRPPAQRPTRREVPLPTQRECEERVLEEVGTSPTAQSTHERGPP</sequence>
<dbReference type="KEGG" id="bvo:Pan97_00800"/>
<feature type="region of interest" description="Disordered" evidence="1">
    <location>
        <begin position="174"/>
        <end position="228"/>
    </location>
</feature>
<evidence type="ECO:0000256" key="1">
    <source>
        <dbReference type="SAM" id="MobiDB-lite"/>
    </source>
</evidence>
<evidence type="ECO:0000313" key="3">
    <source>
        <dbReference type="Proteomes" id="UP000318626"/>
    </source>
</evidence>
<feature type="region of interest" description="Disordered" evidence="1">
    <location>
        <begin position="54"/>
        <end position="140"/>
    </location>
</feature>
<gene>
    <name evidence="2" type="ORF">Pan97_00800</name>
</gene>
<keyword evidence="3" id="KW-1185">Reference proteome</keyword>
<reference evidence="3" key="1">
    <citation type="submission" date="2019-02" db="EMBL/GenBank/DDBJ databases">
        <title>Deep-cultivation of Planctomycetes and their phenomic and genomic characterization uncovers novel biology.</title>
        <authorList>
            <person name="Wiegand S."/>
            <person name="Jogler M."/>
            <person name="Boedeker C."/>
            <person name="Pinto D."/>
            <person name="Vollmers J."/>
            <person name="Rivas-Marin E."/>
            <person name="Kohn T."/>
            <person name="Peeters S.H."/>
            <person name="Heuer A."/>
            <person name="Rast P."/>
            <person name="Oberbeckmann S."/>
            <person name="Bunk B."/>
            <person name="Jeske O."/>
            <person name="Meyerdierks A."/>
            <person name="Storesund J.E."/>
            <person name="Kallscheuer N."/>
            <person name="Luecker S."/>
            <person name="Lage O.M."/>
            <person name="Pohl T."/>
            <person name="Merkel B.J."/>
            <person name="Hornburger P."/>
            <person name="Mueller R.-W."/>
            <person name="Bruemmer F."/>
            <person name="Labrenz M."/>
            <person name="Spormann A.M."/>
            <person name="Op den Camp H."/>
            <person name="Overmann J."/>
            <person name="Amann R."/>
            <person name="Jetten M.S.M."/>
            <person name="Mascher T."/>
            <person name="Medema M.H."/>
            <person name="Devos D.P."/>
            <person name="Kaster A.-K."/>
            <person name="Ovreas L."/>
            <person name="Rohde M."/>
            <person name="Galperin M.Y."/>
            <person name="Jogler C."/>
        </authorList>
    </citation>
    <scope>NUCLEOTIDE SEQUENCE [LARGE SCALE GENOMIC DNA]</scope>
    <source>
        <strain evidence="3">Pan97</strain>
    </source>
</reference>
<dbReference type="AlphaFoldDB" id="A0A518C1M3"/>
<organism evidence="2 3">
    <name type="scientific">Bremerella volcania</name>
    <dbReference type="NCBI Taxonomy" id="2527984"/>
    <lineage>
        <taxon>Bacteria</taxon>
        <taxon>Pseudomonadati</taxon>
        <taxon>Planctomycetota</taxon>
        <taxon>Planctomycetia</taxon>
        <taxon>Pirellulales</taxon>
        <taxon>Pirellulaceae</taxon>
        <taxon>Bremerella</taxon>
    </lineage>
</organism>
<accession>A0A518C1M3</accession>
<proteinExistence type="predicted"/>